<name>A0A8J2BQ25_9BACT</name>
<proteinExistence type="predicted"/>
<dbReference type="InterPro" id="IPR050811">
    <property type="entry name" value="Phosphate_ABC_transporter"/>
</dbReference>
<accession>A0A8J2BQ25</accession>
<keyword evidence="4" id="KW-1185">Reference proteome</keyword>
<evidence type="ECO:0000259" key="2">
    <source>
        <dbReference type="Pfam" id="PF12849"/>
    </source>
</evidence>
<dbReference type="SUPFAM" id="SSF53850">
    <property type="entry name" value="Periplasmic binding protein-like II"/>
    <property type="match status" value="1"/>
</dbReference>
<feature type="domain" description="PBP" evidence="2">
    <location>
        <begin position="26"/>
        <end position="281"/>
    </location>
</feature>
<dbReference type="InterPro" id="IPR024370">
    <property type="entry name" value="PBP_domain"/>
</dbReference>
<dbReference type="PANTHER" id="PTHR30570:SF1">
    <property type="entry name" value="PHOSPHATE-BINDING PROTEIN PSTS"/>
    <property type="match status" value="1"/>
</dbReference>
<protein>
    <submittedName>
        <fullName evidence="3">Phosphate ABC transporter, periplasmic phosphate-binding protein PstS (TC 3.A.1.7.1)</fullName>
    </submittedName>
</protein>
<reference evidence="3" key="1">
    <citation type="submission" date="2021-02" db="EMBL/GenBank/DDBJ databases">
        <authorList>
            <person name="Cremers G."/>
            <person name="Picone N."/>
        </authorList>
    </citation>
    <scope>NUCLEOTIDE SEQUENCE</scope>
    <source>
        <strain evidence="3">PQ17</strain>
    </source>
</reference>
<organism evidence="3 4">
    <name type="scientific">Candidatus Methylacidithermus pantelleriae</name>
    <dbReference type="NCBI Taxonomy" id="2744239"/>
    <lineage>
        <taxon>Bacteria</taxon>
        <taxon>Pseudomonadati</taxon>
        <taxon>Verrucomicrobiota</taxon>
        <taxon>Methylacidiphilae</taxon>
        <taxon>Methylacidiphilales</taxon>
        <taxon>Methylacidiphilaceae</taxon>
        <taxon>Candidatus Methylacidithermus</taxon>
    </lineage>
</organism>
<comment type="caution">
    <text evidence="3">The sequence shown here is derived from an EMBL/GenBank/DDBJ whole genome shotgun (WGS) entry which is preliminary data.</text>
</comment>
<dbReference type="Gene3D" id="3.40.190.10">
    <property type="entry name" value="Periplasmic binding protein-like II"/>
    <property type="match status" value="2"/>
</dbReference>
<dbReference type="AlphaFoldDB" id="A0A8J2BQ25"/>
<dbReference type="RefSeq" id="WP_174583288.1">
    <property type="nucleotide sequence ID" value="NZ_CAJNOB010000019.1"/>
</dbReference>
<sequence length="297" mass="31576">MKRLIMAAVVVTGLAVGSEMVCGEIIRVAGSASVGKSLFPKLSEAYQARRPGVRFQVSTGHSGQAFHHLAFGKAQLGLACRRPKVPERQLAGDHGVALQPHLVGYEAVAVIVHASNPVSNISRAALLGIYEGKIRDWKAVGGVGDVIHPYAGCAGSESTKSLKESRNFANMTIQVSSEPNGCGAVFQEQALRGHPWDSDIPKVKDAASMVKAVAQDPKAIGFVPFPTGQLPPGVKIIAVDGVFPSEAAVRSHKYGLARPILFYTNGKPKGEVENFIRFAQSMEGQRLVAGSKFISLR</sequence>
<evidence type="ECO:0000313" key="3">
    <source>
        <dbReference type="EMBL" id="CAF0698303.1"/>
    </source>
</evidence>
<dbReference type="PANTHER" id="PTHR30570">
    <property type="entry name" value="PERIPLASMIC PHOSPHATE BINDING COMPONENT OF PHOSPHATE ABC TRANSPORTER"/>
    <property type="match status" value="1"/>
</dbReference>
<evidence type="ECO:0000256" key="1">
    <source>
        <dbReference type="ARBA" id="ARBA00022729"/>
    </source>
</evidence>
<dbReference type="EMBL" id="CAJNOB010000019">
    <property type="protein sequence ID" value="CAF0698303.1"/>
    <property type="molecule type" value="Genomic_DNA"/>
</dbReference>
<evidence type="ECO:0000313" key="4">
    <source>
        <dbReference type="Proteomes" id="UP000663859"/>
    </source>
</evidence>
<dbReference type="Proteomes" id="UP000663859">
    <property type="component" value="Unassembled WGS sequence"/>
</dbReference>
<keyword evidence="1" id="KW-0732">Signal</keyword>
<gene>
    <name evidence="3" type="ORF">MPNT_260002</name>
</gene>
<dbReference type="Pfam" id="PF12849">
    <property type="entry name" value="PBP_like_2"/>
    <property type="match status" value="1"/>
</dbReference>